<dbReference type="AlphaFoldDB" id="A0A8J6ASD7"/>
<dbReference type="EC" id="3.6.4.12" evidence="1"/>
<dbReference type="InterPro" id="IPR033762">
    <property type="entry name" value="MCM_OB"/>
</dbReference>
<keyword evidence="4 5" id="KW-0238">DNA-binding</keyword>
<evidence type="ECO:0000313" key="8">
    <source>
        <dbReference type="Proteomes" id="UP000717585"/>
    </source>
</evidence>
<evidence type="ECO:0000256" key="1">
    <source>
        <dbReference type="ARBA" id="ARBA00012551"/>
    </source>
</evidence>
<dbReference type="GO" id="GO:0017116">
    <property type="term" value="F:single-stranded DNA helicase activity"/>
    <property type="evidence" value="ECO:0007669"/>
    <property type="project" value="TreeGrafter"/>
</dbReference>
<comment type="similarity">
    <text evidence="5">Belongs to the MCM family.</text>
</comment>
<accession>A0A8J6ASD7</accession>
<dbReference type="GO" id="GO:0005634">
    <property type="term" value="C:nucleus"/>
    <property type="evidence" value="ECO:0007669"/>
    <property type="project" value="TreeGrafter"/>
</dbReference>
<dbReference type="GO" id="GO:0005524">
    <property type="term" value="F:ATP binding"/>
    <property type="evidence" value="ECO:0007669"/>
    <property type="project" value="UniProtKB-KW"/>
</dbReference>
<dbReference type="InterPro" id="IPR012340">
    <property type="entry name" value="NA-bd_OB-fold"/>
</dbReference>
<dbReference type="GO" id="GO:0042555">
    <property type="term" value="C:MCM complex"/>
    <property type="evidence" value="ECO:0007669"/>
    <property type="project" value="TreeGrafter"/>
</dbReference>
<sequence>MTDTLRQQLIEFVAQKVSPKISADQELHRVIIDFRDIQEFEAESEIRGLENSIMENPTEAVAYMEEIINEHNGSGNQIRVGFSGHVKHFPVTPRGLRSGAHIGKIVVIEGNVSSKGDVQCRTVRTTLSCKATGQTVEISFGDPLTQLGATSSVPVVPTADEHGNKLHPEWGPSKYEDQQTIVVQEPPEVTPVGQISTSTEVILVDDLVNKCSPGDRVRIYGYYRTSGRTMSPKCIVVANNIHLLNNNDVTELESEEARTKVELELNRLKADLGEQGLFRLISRSIAPFIYGHRDVKRALALFLAGGVGGEADAVHRVRGDISILMVGDPGCGKSQMLRYVKDLMPIALNTTGKSSSGVGLTAAVVSDRESGEKRLEAGAMVLADQGILCIDEFDKMDEFDRVAMHEAMEQQTVTIAKAGLHAQLNARCSVLAAANPKMGNYDANMTVGQNINLSDTILSRFDLLFIILDDTTEDANISYQIINTCTTCSTKPQDTRPQFTRRGRTAESSRLLTYEEPGEETDESYPFMAYTNALAPLKLAEEKAGHVADDDKLCLCREFMRRLFVWCRRVKKPVLEKAEVIEDLAQAYRDLKLKSEEQGSRLPVTWRTLEGMKRLAVAHAKLMSRDAVIDADVKVAKQLMWSALFGDRSFEERETRDVKRAKLMPTNVEAVGRPRERIQLRPRNRQHAKEFAFDQQAFISRVIDIVGQQDGSQDASGRMDALMAQLTAEFGPVSDETLREMIPEDEGIRRDGRHLFWLMDSLMLR</sequence>
<proteinExistence type="inferred from homology"/>
<dbReference type="GO" id="GO:0003697">
    <property type="term" value="F:single-stranded DNA binding"/>
    <property type="evidence" value="ECO:0007669"/>
    <property type="project" value="TreeGrafter"/>
</dbReference>
<dbReference type="Gene3D" id="2.20.28.10">
    <property type="match status" value="1"/>
</dbReference>
<evidence type="ECO:0000256" key="5">
    <source>
        <dbReference type="RuleBase" id="RU004070"/>
    </source>
</evidence>
<dbReference type="PROSITE" id="PS50051">
    <property type="entry name" value="MCM_2"/>
    <property type="match status" value="1"/>
</dbReference>
<evidence type="ECO:0000256" key="4">
    <source>
        <dbReference type="ARBA" id="ARBA00023125"/>
    </source>
</evidence>
<dbReference type="InterPro" id="IPR031327">
    <property type="entry name" value="MCM"/>
</dbReference>
<dbReference type="Pfam" id="PF17855">
    <property type="entry name" value="MCM_lid"/>
    <property type="match status" value="1"/>
</dbReference>
<keyword evidence="8" id="KW-1185">Reference proteome</keyword>
<reference evidence="7" key="1">
    <citation type="submission" date="2021-05" db="EMBL/GenBank/DDBJ databases">
        <title>A free-living protist that lacks canonical eukaryotic 1 DNA replication and segregation systems.</title>
        <authorList>
            <person name="Salas-Leiva D.E."/>
            <person name="Tromer E.C."/>
            <person name="Curtis B.A."/>
            <person name="Jerlstrom-Hultqvist J."/>
            <person name="Kolisko M."/>
            <person name="Yi Z."/>
            <person name="Salas-Leiva J.S."/>
            <person name="Gallot-Lavallee L."/>
            <person name="Kops G.J.P.L."/>
            <person name="Archibald J.M."/>
            <person name="Simpson A.G.B."/>
            <person name="Roger A.J."/>
        </authorList>
    </citation>
    <scope>NUCLEOTIDE SEQUENCE</scope>
    <source>
        <strain evidence="7">BICM</strain>
    </source>
</reference>
<evidence type="ECO:0000256" key="2">
    <source>
        <dbReference type="ARBA" id="ARBA00022741"/>
    </source>
</evidence>
<dbReference type="SMART" id="SM00382">
    <property type="entry name" value="AAA"/>
    <property type="match status" value="1"/>
</dbReference>
<evidence type="ECO:0000259" key="6">
    <source>
        <dbReference type="PROSITE" id="PS50051"/>
    </source>
</evidence>
<dbReference type="InterPro" id="IPR041562">
    <property type="entry name" value="MCM_lid"/>
</dbReference>
<dbReference type="CDD" id="cd17706">
    <property type="entry name" value="MCM"/>
    <property type="match status" value="1"/>
</dbReference>
<comment type="caution">
    <text evidence="7">The sequence shown here is derived from an EMBL/GenBank/DDBJ whole genome shotgun (WGS) entry which is preliminary data.</text>
</comment>
<dbReference type="GO" id="GO:0006271">
    <property type="term" value="P:DNA strand elongation involved in DNA replication"/>
    <property type="evidence" value="ECO:0007669"/>
    <property type="project" value="TreeGrafter"/>
</dbReference>
<protein>
    <recommendedName>
        <fullName evidence="1">DNA helicase</fullName>
        <ecNumber evidence="1">3.6.4.12</ecNumber>
    </recommendedName>
</protein>
<dbReference type="PROSITE" id="PS00847">
    <property type="entry name" value="MCM_1"/>
    <property type="match status" value="1"/>
</dbReference>
<dbReference type="OrthoDB" id="1882346at2759"/>
<evidence type="ECO:0000256" key="3">
    <source>
        <dbReference type="ARBA" id="ARBA00022840"/>
    </source>
</evidence>
<gene>
    <name evidence="7" type="ORF">J8273_7404</name>
</gene>
<dbReference type="InterPro" id="IPR018525">
    <property type="entry name" value="MCM_CS"/>
</dbReference>
<keyword evidence="2 5" id="KW-0547">Nucleotide-binding</keyword>
<evidence type="ECO:0000313" key="7">
    <source>
        <dbReference type="EMBL" id="KAG9391130.1"/>
    </source>
</evidence>
<dbReference type="Pfam" id="PF00493">
    <property type="entry name" value="MCM"/>
    <property type="match status" value="1"/>
</dbReference>
<dbReference type="InterPro" id="IPR001208">
    <property type="entry name" value="MCM_dom"/>
</dbReference>
<dbReference type="PANTHER" id="PTHR11630">
    <property type="entry name" value="DNA REPLICATION LICENSING FACTOR MCM FAMILY MEMBER"/>
    <property type="match status" value="1"/>
</dbReference>
<dbReference type="GO" id="GO:0000727">
    <property type="term" value="P:double-strand break repair via break-induced replication"/>
    <property type="evidence" value="ECO:0007669"/>
    <property type="project" value="TreeGrafter"/>
</dbReference>
<dbReference type="Proteomes" id="UP000717585">
    <property type="component" value="Unassembled WGS sequence"/>
</dbReference>
<feature type="domain" description="MCM C-terminal AAA(+) ATPase" evidence="6">
    <location>
        <begin position="277"/>
        <end position="476"/>
    </location>
</feature>
<dbReference type="EMBL" id="JAHDYR010000062">
    <property type="protein sequence ID" value="KAG9391130.1"/>
    <property type="molecule type" value="Genomic_DNA"/>
</dbReference>
<dbReference type="SUPFAM" id="SSF52540">
    <property type="entry name" value="P-loop containing nucleoside triphosphate hydrolases"/>
    <property type="match status" value="1"/>
</dbReference>
<dbReference type="PANTHER" id="PTHR11630:SF46">
    <property type="entry name" value="DNA REPLICATION LICENSING FACTOR MCM3-RELATED"/>
    <property type="match status" value="1"/>
</dbReference>
<dbReference type="PRINTS" id="PR01657">
    <property type="entry name" value="MCMFAMILY"/>
</dbReference>
<dbReference type="GO" id="GO:1902975">
    <property type="term" value="P:mitotic DNA replication initiation"/>
    <property type="evidence" value="ECO:0007669"/>
    <property type="project" value="TreeGrafter"/>
</dbReference>
<keyword evidence="3 5" id="KW-0067">ATP-binding</keyword>
<dbReference type="Pfam" id="PF17207">
    <property type="entry name" value="MCM_OB"/>
    <property type="match status" value="1"/>
</dbReference>
<dbReference type="InterPro" id="IPR027417">
    <property type="entry name" value="P-loop_NTPase"/>
</dbReference>
<organism evidence="7 8">
    <name type="scientific">Carpediemonas membranifera</name>
    <dbReference type="NCBI Taxonomy" id="201153"/>
    <lineage>
        <taxon>Eukaryota</taxon>
        <taxon>Metamonada</taxon>
        <taxon>Carpediemonas-like organisms</taxon>
        <taxon>Carpediemonas</taxon>
    </lineage>
</organism>
<dbReference type="SUPFAM" id="SSF50249">
    <property type="entry name" value="Nucleic acid-binding proteins"/>
    <property type="match status" value="1"/>
</dbReference>
<dbReference type="InterPro" id="IPR003593">
    <property type="entry name" value="AAA+_ATPase"/>
</dbReference>
<name>A0A8J6ASD7_9EUKA</name>
<dbReference type="SMART" id="SM00350">
    <property type="entry name" value="MCM"/>
    <property type="match status" value="1"/>
</dbReference>
<dbReference type="Gene3D" id="2.40.50.140">
    <property type="entry name" value="Nucleic acid-binding proteins"/>
    <property type="match status" value="1"/>
</dbReference>
<dbReference type="Gene3D" id="3.40.50.300">
    <property type="entry name" value="P-loop containing nucleotide triphosphate hydrolases"/>
    <property type="match status" value="1"/>
</dbReference>